<organism evidence="1 2">
    <name type="scientific">Panagrolaimus davidi</name>
    <dbReference type="NCBI Taxonomy" id="227884"/>
    <lineage>
        <taxon>Eukaryota</taxon>
        <taxon>Metazoa</taxon>
        <taxon>Ecdysozoa</taxon>
        <taxon>Nematoda</taxon>
        <taxon>Chromadorea</taxon>
        <taxon>Rhabditida</taxon>
        <taxon>Tylenchina</taxon>
        <taxon>Panagrolaimomorpha</taxon>
        <taxon>Panagrolaimoidea</taxon>
        <taxon>Panagrolaimidae</taxon>
        <taxon>Panagrolaimus</taxon>
    </lineage>
</organism>
<proteinExistence type="predicted"/>
<evidence type="ECO:0000313" key="2">
    <source>
        <dbReference type="WBParaSite" id="PDA_v2.g8028.t1"/>
    </source>
</evidence>
<reference evidence="2" key="1">
    <citation type="submission" date="2022-11" db="UniProtKB">
        <authorList>
            <consortium name="WormBaseParasite"/>
        </authorList>
    </citation>
    <scope>IDENTIFICATION</scope>
</reference>
<dbReference type="AlphaFoldDB" id="A0A914QW58"/>
<keyword evidence="1" id="KW-1185">Reference proteome</keyword>
<evidence type="ECO:0000313" key="1">
    <source>
        <dbReference type="Proteomes" id="UP000887578"/>
    </source>
</evidence>
<dbReference type="Proteomes" id="UP000887578">
    <property type="component" value="Unplaced"/>
</dbReference>
<protein>
    <submittedName>
        <fullName evidence="2">Uncharacterized protein</fullName>
    </submittedName>
</protein>
<dbReference type="WBParaSite" id="PDA_v2.g8028.t1">
    <property type="protein sequence ID" value="PDA_v2.g8028.t1"/>
    <property type="gene ID" value="PDA_v2.g8028"/>
</dbReference>
<accession>A0A914QW58</accession>
<sequence>MKCNSTLCSYVKAIRNFEIEIIQQISRSIENHENKQVFTKVIQNLKNAMDTSKIRKEHYEELIYTKEMVDISTFVVFFWNMFVEIIQRDTDIIYYSRSKISKHSYDEIFYGYKVRCNFLKEDFEKKIDNLQMSEDSLNFFDEYALH</sequence>
<name>A0A914QW58_9BILA</name>